<organism evidence="3 4">
    <name type="scientific">Novosphingobium resinovorum</name>
    <dbReference type="NCBI Taxonomy" id="158500"/>
    <lineage>
        <taxon>Bacteria</taxon>
        <taxon>Pseudomonadati</taxon>
        <taxon>Pseudomonadota</taxon>
        <taxon>Alphaproteobacteria</taxon>
        <taxon>Sphingomonadales</taxon>
        <taxon>Sphingomonadaceae</taxon>
        <taxon>Novosphingobium</taxon>
    </lineage>
</organism>
<dbReference type="EMBL" id="JFYZ01000015">
    <property type="protein sequence ID" value="EZP80789.1"/>
    <property type="molecule type" value="Genomic_DNA"/>
</dbReference>
<dbReference type="RefSeq" id="WP_036526905.1">
    <property type="nucleotide sequence ID" value="NZ_JFYZ01000015.1"/>
</dbReference>
<reference evidence="3 4" key="1">
    <citation type="submission" date="2014-03" db="EMBL/GenBank/DDBJ databases">
        <title>Whole genome sequence of Novosphingobium resinovorum KF1.</title>
        <authorList>
            <person name="Gan H.M."/>
            <person name="Gan H.Y."/>
            <person name="Chew T.H."/>
            <person name="Savka M.A."/>
        </authorList>
    </citation>
    <scope>NUCLEOTIDE SEQUENCE [LARGE SCALE GENOMIC DNA]</scope>
    <source>
        <strain evidence="3 4">KF1</strain>
    </source>
</reference>
<dbReference type="PATRIC" id="fig|158500.4.peg.3274"/>
<comment type="caution">
    <text evidence="3">The sequence shown here is derived from an EMBL/GenBank/DDBJ whole genome shotgun (WGS) entry which is preliminary data.</text>
</comment>
<dbReference type="Proteomes" id="UP000024329">
    <property type="component" value="Unassembled WGS sequence"/>
</dbReference>
<dbReference type="Pfam" id="PF18602">
    <property type="entry name" value="Rap1a"/>
    <property type="match status" value="1"/>
</dbReference>
<dbReference type="Gene3D" id="1.10.890.40">
    <property type="match status" value="1"/>
</dbReference>
<evidence type="ECO:0000259" key="2">
    <source>
        <dbReference type="Pfam" id="PF18602"/>
    </source>
</evidence>
<feature type="chain" id="PRO_5001551934" description="Rap1a immunity protein domain-containing protein" evidence="1">
    <location>
        <begin position="27"/>
        <end position="125"/>
    </location>
</feature>
<feature type="signal peptide" evidence="1">
    <location>
        <begin position="1"/>
        <end position="26"/>
    </location>
</feature>
<dbReference type="eggNOG" id="ENOG5033G3R">
    <property type="taxonomic scope" value="Bacteria"/>
</dbReference>
<name>A0A031JV78_9SPHN</name>
<dbReference type="AlphaFoldDB" id="A0A031JV78"/>
<sequence length="125" mass="13435">MKSGKSVCLMAAAVLGAGVMPVPAEASFYSGEELLKVCSAQRGSAAYVENTYECIAYITGSVDAFNTYRRTISMKSCIPEDVTIAQLRRVTVAYLQDNPGKREEAGSALVFAATRQAWPCAKKAR</sequence>
<evidence type="ECO:0000256" key="1">
    <source>
        <dbReference type="SAM" id="SignalP"/>
    </source>
</evidence>
<protein>
    <recommendedName>
        <fullName evidence="2">Rap1a immunity protein domain-containing protein</fullName>
    </recommendedName>
</protein>
<accession>A0A031JV78</accession>
<evidence type="ECO:0000313" key="4">
    <source>
        <dbReference type="Proteomes" id="UP000024329"/>
    </source>
</evidence>
<keyword evidence="1" id="KW-0732">Signal</keyword>
<dbReference type="InterPro" id="IPR041238">
    <property type="entry name" value="Rap1a"/>
</dbReference>
<dbReference type="STRING" id="158500.BES08_11375"/>
<gene>
    <name evidence="3" type="ORF">BV97_03208</name>
</gene>
<feature type="domain" description="Rap1a immunity protein" evidence="2">
    <location>
        <begin position="30"/>
        <end position="120"/>
    </location>
</feature>
<proteinExistence type="predicted"/>
<evidence type="ECO:0000313" key="3">
    <source>
        <dbReference type="EMBL" id="EZP80789.1"/>
    </source>
</evidence>